<name>A0A1E3P6P7_WICAA</name>
<feature type="transmembrane region" description="Helical" evidence="10">
    <location>
        <begin position="826"/>
        <end position="843"/>
    </location>
</feature>
<evidence type="ECO:0000256" key="6">
    <source>
        <dbReference type="ARBA" id="ARBA00022989"/>
    </source>
</evidence>
<dbReference type="GeneID" id="30198782"/>
<evidence type="ECO:0008006" key="15">
    <source>
        <dbReference type="Google" id="ProtNLM"/>
    </source>
</evidence>
<keyword evidence="14" id="KW-1185">Reference proteome</keyword>
<dbReference type="GO" id="GO:0015369">
    <property type="term" value="F:calcium:proton antiporter activity"/>
    <property type="evidence" value="ECO:0007669"/>
    <property type="project" value="TreeGrafter"/>
</dbReference>
<dbReference type="PANTHER" id="PTHR31503">
    <property type="entry name" value="VACUOLAR CALCIUM ION TRANSPORTER"/>
    <property type="match status" value="1"/>
</dbReference>
<evidence type="ECO:0000256" key="4">
    <source>
        <dbReference type="ARBA" id="ARBA00022553"/>
    </source>
</evidence>
<keyword evidence="3" id="KW-0813">Transport</keyword>
<feature type="transmembrane region" description="Helical" evidence="10">
    <location>
        <begin position="634"/>
        <end position="654"/>
    </location>
</feature>
<feature type="region of interest" description="Disordered" evidence="9">
    <location>
        <begin position="21"/>
        <end position="127"/>
    </location>
</feature>
<dbReference type="EMBL" id="KV454209">
    <property type="protein sequence ID" value="ODQ61023.1"/>
    <property type="molecule type" value="Genomic_DNA"/>
</dbReference>
<evidence type="ECO:0000313" key="13">
    <source>
        <dbReference type="EMBL" id="ODQ61023.1"/>
    </source>
</evidence>
<dbReference type="InterPro" id="IPR005185">
    <property type="entry name" value="YccF"/>
</dbReference>
<feature type="compositionally biased region" description="Basic and acidic residues" evidence="9">
    <location>
        <begin position="21"/>
        <end position="37"/>
    </location>
</feature>
<evidence type="ECO:0000256" key="10">
    <source>
        <dbReference type="SAM" id="Phobius"/>
    </source>
</evidence>
<feature type="transmembrane region" description="Helical" evidence="10">
    <location>
        <begin position="465"/>
        <end position="486"/>
    </location>
</feature>
<gene>
    <name evidence="13" type="ORF">WICANDRAFT_28753</name>
</gene>
<dbReference type="FunFam" id="1.20.1420.30:FF:000014">
    <property type="entry name" value="Cation/H+ exchanger protein 2"/>
    <property type="match status" value="1"/>
</dbReference>
<feature type="domain" description="Sodium/calcium exchanger membrane region" evidence="11">
    <location>
        <begin position="713"/>
        <end position="867"/>
    </location>
</feature>
<protein>
    <recommendedName>
        <fullName evidence="15">Sodium/calcium exchanger membrane region domain-containing protein</fullName>
    </recommendedName>
</protein>
<evidence type="ECO:0000256" key="3">
    <source>
        <dbReference type="ARBA" id="ARBA00022448"/>
    </source>
</evidence>
<dbReference type="AlphaFoldDB" id="A0A1E3P6P7"/>
<dbReference type="STRING" id="683960.A0A1E3P6P7"/>
<keyword evidence="8 10" id="KW-0472">Membrane</keyword>
<feature type="transmembrane region" description="Helical" evidence="10">
    <location>
        <begin position="213"/>
        <end position="231"/>
    </location>
</feature>
<keyword evidence="4" id="KW-0597">Phosphoprotein</keyword>
<dbReference type="Gene3D" id="1.20.1420.30">
    <property type="entry name" value="NCX, central ion-binding region"/>
    <property type="match status" value="1"/>
</dbReference>
<feature type="transmembrane region" description="Helical" evidence="10">
    <location>
        <begin position="530"/>
        <end position="551"/>
    </location>
</feature>
<dbReference type="GO" id="GO:0012505">
    <property type="term" value="C:endomembrane system"/>
    <property type="evidence" value="ECO:0007669"/>
    <property type="project" value="UniProtKB-SubCell"/>
</dbReference>
<keyword evidence="6 10" id="KW-1133">Transmembrane helix</keyword>
<feature type="compositionally biased region" description="Low complexity" evidence="9">
    <location>
        <begin position="57"/>
        <end position="75"/>
    </location>
</feature>
<evidence type="ECO:0000256" key="7">
    <source>
        <dbReference type="ARBA" id="ARBA00023065"/>
    </source>
</evidence>
<feature type="compositionally biased region" description="Low complexity" evidence="9">
    <location>
        <begin position="278"/>
        <end position="303"/>
    </location>
</feature>
<evidence type="ECO:0000259" key="11">
    <source>
        <dbReference type="Pfam" id="PF01699"/>
    </source>
</evidence>
<dbReference type="GO" id="GO:0005774">
    <property type="term" value="C:vacuolar membrane"/>
    <property type="evidence" value="ECO:0007669"/>
    <property type="project" value="UniProtKB-ARBA"/>
</dbReference>
<dbReference type="InterPro" id="IPR004837">
    <property type="entry name" value="NaCa_Exmemb"/>
</dbReference>
<evidence type="ECO:0000256" key="1">
    <source>
        <dbReference type="ARBA" id="ARBA00004127"/>
    </source>
</evidence>
<dbReference type="Pfam" id="PF01699">
    <property type="entry name" value="Na_Ca_ex"/>
    <property type="match status" value="2"/>
</dbReference>
<dbReference type="InterPro" id="IPR044880">
    <property type="entry name" value="NCX_ion-bd_dom_sf"/>
</dbReference>
<feature type="transmembrane region" description="Helical" evidence="10">
    <location>
        <begin position="563"/>
        <end position="582"/>
    </location>
</feature>
<keyword evidence="7" id="KW-0406">Ion transport</keyword>
<feature type="transmembrane region" description="Helical" evidence="10">
    <location>
        <begin position="431"/>
        <end position="450"/>
    </location>
</feature>
<evidence type="ECO:0000256" key="5">
    <source>
        <dbReference type="ARBA" id="ARBA00022692"/>
    </source>
</evidence>
<feature type="transmembrane region" description="Helical" evidence="10">
    <location>
        <begin position="715"/>
        <end position="732"/>
    </location>
</feature>
<feature type="transmembrane region" description="Helical" evidence="10">
    <location>
        <begin position="340"/>
        <end position="365"/>
    </location>
</feature>
<comment type="subcellular location">
    <subcellularLocation>
        <location evidence="1">Endomembrane system</location>
        <topology evidence="1">Multi-pass membrane protein</topology>
    </subcellularLocation>
</comment>
<feature type="transmembrane region" description="Helical" evidence="10">
    <location>
        <begin position="498"/>
        <end position="518"/>
    </location>
</feature>
<dbReference type="InterPro" id="IPR004713">
    <property type="entry name" value="CaH_exchang"/>
</dbReference>
<evidence type="ECO:0000259" key="12">
    <source>
        <dbReference type="Pfam" id="PF03733"/>
    </source>
</evidence>
<accession>A0A1E3P6P7</accession>
<dbReference type="OrthoDB" id="16982at2759"/>
<keyword evidence="5 10" id="KW-0812">Transmembrane</keyword>
<dbReference type="GO" id="GO:0006874">
    <property type="term" value="P:intracellular calcium ion homeostasis"/>
    <property type="evidence" value="ECO:0007669"/>
    <property type="project" value="TreeGrafter"/>
</dbReference>
<feature type="domain" description="Sodium/calcium exchanger membrane region" evidence="11">
    <location>
        <begin position="465"/>
        <end position="580"/>
    </location>
</feature>
<sequence>MNNLINAESNIKKLEQKEADIIHYNHEQGEFKDHKDPNQQQDDYLQPQRSHQPSINQPQRTPTPQQQQPQPTGNEEQQESERTDDLHEEENNGEDEEAENEEGDEDEDDVRSTTSSEEDFTLRNRQDAINSTHPFGIRIWKPALYKKNRSVQREADQDIHETDDLKKKKVSWEVHFTNIIWSLTFGLLLFILCLIGSVFLVITGYSSVNYAKVFFNLGIYLLWPFGKVIYLKKDENYLSEDLNEGSTFVEYERWRNEEHNKLFFTSSHINLPTVGNTSSNPNNNNSNVPPQRPQPQQQLSQQSQQRNLVPLPSIEENIDEDNDNKKKRLFGRGDWSLGRILFYLYFYFVLQPIFLLIWALCWLVVFTIPMAKIISTLTDHLRRHPLAIFFKFDSSKPLPSDKFYKNSNILLCTYRSTGFHYYKYTVEGTNVFFINLMAVVIFTILDFFVLKDFMGIDVLITNESVIFALCLLSIIPLAYFIGQAVASISAQSSMGVGAVINAFFSTIVEIFLYCVALNQHKGSLVEGSMIGSILGAVLLLPGLSMCSGALIRKTQRYNPASAGVSSTMLLFSISAMFAPTIFHEIYGSYEIKCIPCPPSTMQLSLPPTKTCQKCHFFQPPLKVDSLFRDVLRPFSIACALLLFLAYTIGLWFTLRTHAALIWQTPITEKQAKQQQQQQQSIQSPSVENIAEVQQSQVIESNGHDAPNWSRQKSTFVLLGATLLYAIIAEILVDCVDSVLKNFPINPKFLGITIFALVPNTTEFLNAISFATHGNVALSMEIGSAYALQVCLIQIPSLVLYSIFFISDQDSLVNVKESMFTLIFPRWDLVASLISVVLFTYIYAEGKSNYFKGSILILIYIIVIMGFYFTGRIESSDLFFSNFIIT</sequence>
<feature type="domain" description="Inner membrane component" evidence="12">
    <location>
        <begin position="177"/>
        <end position="227"/>
    </location>
</feature>
<organism evidence="13 14">
    <name type="scientific">Wickerhamomyces anomalus (strain ATCC 58044 / CBS 1984 / NCYC 433 / NRRL Y-366-8)</name>
    <name type="common">Yeast</name>
    <name type="synonym">Hansenula anomala</name>
    <dbReference type="NCBI Taxonomy" id="683960"/>
    <lineage>
        <taxon>Eukaryota</taxon>
        <taxon>Fungi</taxon>
        <taxon>Dikarya</taxon>
        <taxon>Ascomycota</taxon>
        <taxon>Saccharomycotina</taxon>
        <taxon>Saccharomycetes</taxon>
        <taxon>Phaffomycetales</taxon>
        <taxon>Wickerhamomycetaceae</taxon>
        <taxon>Wickerhamomyces</taxon>
    </lineage>
</organism>
<evidence type="ECO:0000313" key="14">
    <source>
        <dbReference type="Proteomes" id="UP000094112"/>
    </source>
</evidence>
<feature type="compositionally biased region" description="Polar residues" evidence="9">
    <location>
        <begin position="38"/>
        <end position="56"/>
    </location>
</feature>
<dbReference type="Proteomes" id="UP000094112">
    <property type="component" value="Unassembled WGS sequence"/>
</dbReference>
<feature type="transmembrane region" description="Helical" evidence="10">
    <location>
        <begin position="179"/>
        <end position="201"/>
    </location>
</feature>
<feature type="transmembrane region" description="Helical" evidence="10">
    <location>
        <begin position="785"/>
        <end position="805"/>
    </location>
</feature>
<evidence type="ECO:0000256" key="2">
    <source>
        <dbReference type="ARBA" id="ARBA00008170"/>
    </source>
</evidence>
<feature type="transmembrane region" description="Helical" evidence="10">
    <location>
        <begin position="849"/>
        <end position="868"/>
    </location>
</feature>
<evidence type="ECO:0000256" key="9">
    <source>
        <dbReference type="SAM" id="MobiDB-lite"/>
    </source>
</evidence>
<comment type="similarity">
    <text evidence="2">Belongs to the Ca(2+):cation antiporter (CaCA) (TC 2.A.19) family.</text>
</comment>
<dbReference type="RefSeq" id="XP_019040230.1">
    <property type="nucleotide sequence ID" value="XM_019181536.1"/>
</dbReference>
<feature type="region of interest" description="Disordered" evidence="9">
    <location>
        <begin position="275"/>
        <end position="303"/>
    </location>
</feature>
<dbReference type="PANTHER" id="PTHR31503:SF10">
    <property type="entry name" value="VNX1 PROTEIN"/>
    <property type="match status" value="1"/>
</dbReference>
<evidence type="ECO:0000256" key="8">
    <source>
        <dbReference type="ARBA" id="ARBA00023136"/>
    </source>
</evidence>
<proteinExistence type="inferred from homology"/>
<reference evidence="13 14" key="1">
    <citation type="journal article" date="2016" name="Proc. Natl. Acad. Sci. U.S.A.">
        <title>Comparative genomics of biotechnologically important yeasts.</title>
        <authorList>
            <person name="Riley R."/>
            <person name="Haridas S."/>
            <person name="Wolfe K.H."/>
            <person name="Lopes M.R."/>
            <person name="Hittinger C.T."/>
            <person name="Goeker M."/>
            <person name="Salamov A.A."/>
            <person name="Wisecaver J.H."/>
            <person name="Long T.M."/>
            <person name="Calvey C.H."/>
            <person name="Aerts A.L."/>
            <person name="Barry K.W."/>
            <person name="Choi C."/>
            <person name="Clum A."/>
            <person name="Coughlan A.Y."/>
            <person name="Deshpande S."/>
            <person name="Douglass A.P."/>
            <person name="Hanson S.J."/>
            <person name="Klenk H.-P."/>
            <person name="LaButti K.M."/>
            <person name="Lapidus A."/>
            <person name="Lindquist E.A."/>
            <person name="Lipzen A.M."/>
            <person name="Meier-Kolthoff J.P."/>
            <person name="Ohm R.A."/>
            <person name="Otillar R.P."/>
            <person name="Pangilinan J.L."/>
            <person name="Peng Y."/>
            <person name="Rokas A."/>
            <person name="Rosa C.A."/>
            <person name="Scheuner C."/>
            <person name="Sibirny A.A."/>
            <person name="Slot J.C."/>
            <person name="Stielow J.B."/>
            <person name="Sun H."/>
            <person name="Kurtzman C.P."/>
            <person name="Blackwell M."/>
            <person name="Grigoriev I.V."/>
            <person name="Jeffries T.W."/>
        </authorList>
    </citation>
    <scope>NUCLEOTIDE SEQUENCE [LARGE SCALE GENOMIC DNA]</scope>
    <source>
        <strain evidence="14">ATCC 58044 / CBS 1984 / NCYC 433 / NRRL Y-366-8</strain>
    </source>
</reference>
<feature type="compositionally biased region" description="Acidic residues" evidence="9">
    <location>
        <begin position="86"/>
        <end position="109"/>
    </location>
</feature>
<dbReference type="Pfam" id="PF03733">
    <property type="entry name" value="YccF"/>
    <property type="match status" value="1"/>
</dbReference>